<comment type="catalytic activity">
    <reaction evidence="1">
        <text>ATP + protein L-histidine = ADP + protein N-phospho-L-histidine.</text>
        <dbReference type="EC" id="2.7.13.3"/>
    </reaction>
</comment>
<dbReference type="GO" id="GO:0000155">
    <property type="term" value="F:phosphorelay sensor kinase activity"/>
    <property type="evidence" value="ECO:0007669"/>
    <property type="project" value="InterPro"/>
</dbReference>
<keyword evidence="7" id="KW-0175">Coiled coil</keyword>
<feature type="coiled-coil region" evidence="7">
    <location>
        <begin position="648"/>
        <end position="675"/>
    </location>
</feature>
<dbReference type="InterPro" id="IPR036890">
    <property type="entry name" value="HATPase_C_sf"/>
</dbReference>
<dbReference type="Gene3D" id="3.40.50.2300">
    <property type="match status" value="1"/>
</dbReference>
<evidence type="ECO:0000256" key="2">
    <source>
        <dbReference type="ARBA" id="ARBA00012438"/>
    </source>
</evidence>
<proteinExistence type="predicted"/>
<dbReference type="CDD" id="cd17546">
    <property type="entry name" value="REC_hyHK_CKI1_RcsC-like"/>
    <property type="match status" value="1"/>
</dbReference>
<dbReference type="InterPro" id="IPR000014">
    <property type="entry name" value="PAS"/>
</dbReference>
<dbReference type="PANTHER" id="PTHR43047:SF72">
    <property type="entry name" value="OSMOSENSING HISTIDINE PROTEIN KINASE SLN1"/>
    <property type="match status" value="1"/>
</dbReference>
<dbReference type="InterPro" id="IPR004358">
    <property type="entry name" value="Sig_transdc_His_kin-like_C"/>
</dbReference>
<organism evidence="10 11">
    <name type="scientific">Persicobacter diffluens</name>
    <dbReference type="NCBI Taxonomy" id="981"/>
    <lineage>
        <taxon>Bacteria</taxon>
        <taxon>Pseudomonadati</taxon>
        <taxon>Bacteroidota</taxon>
        <taxon>Cytophagia</taxon>
        <taxon>Cytophagales</taxon>
        <taxon>Persicobacteraceae</taxon>
        <taxon>Persicobacter</taxon>
    </lineage>
</organism>
<dbReference type="SUPFAM" id="SSF55785">
    <property type="entry name" value="PYP-like sensor domain (PAS domain)"/>
    <property type="match status" value="1"/>
</dbReference>
<dbReference type="GO" id="GO:0009927">
    <property type="term" value="F:histidine phosphotransfer kinase activity"/>
    <property type="evidence" value="ECO:0007669"/>
    <property type="project" value="TreeGrafter"/>
</dbReference>
<dbReference type="InterPro" id="IPR011006">
    <property type="entry name" value="CheY-like_superfamily"/>
</dbReference>
<dbReference type="Gene3D" id="1.10.287.130">
    <property type="match status" value="1"/>
</dbReference>
<dbReference type="InterPro" id="IPR036097">
    <property type="entry name" value="HisK_dim/P_sf"/>
</dbReference>
<reference evidence="10 11" key="1">
    <citation type="submission" date="2021-12" db="EMBL/GenBank/DDBJ databases">
        <title>Genome sequencing of bacteria with rrn-lacking chromosome and rrn-plasmid.</title>
        <authorList>
            <person name="Anda M."/>
            <person name="Iwasaki W."/>
        </authorList>
    </citation>
    <scope>NUCLEOTIDE SEQUENCE [LARGE SCALE GENOMIC DNA]</scope>
    <source>
        <strain evidence="10 11">NBRC 15940</strain>
    </source>
</reference>
<dbReference type="Pfam" id="PF00512">
    <property type="entry name" value="HisKA"/>
    <property type="match status" value="1"/>
</dbReference>
<dbReference type="AlphaFoldDB" id="A0AAN5AJS1"/>
<dbReference type="SUPFAM" id="SSF52172">
    <property type="entry name" value="CheY-like"/>
    <property type="match status" value="1"/>
</dbReference>
<accession>A0AAN5AJS1</accession>
<evidence type="ECO:0000256" key="5">
    <source>
        <dbReference type="ARBA" id="ARBA00022777"/>
    </source>
</evidence>
<dbReference type="Pfam" id="PF02518">
    <property type="entry name" value="HATPase_c"/>
    <property type="match status" value="1"/>
</dbReference>
<evidence type="ECO:0000256" key="3">
    <source>
        <dbReference type="ARBA" id="ARBA00022553"/>
    </source>
</evidence>
<dbReference type="InterPro" id="IPR005467">
    <property type="entry name" value="His_kinase_dom"/>
</dbReference>
<dbReference type="GO" id="GO:0005886">
    <property type="term" value="C:plasma membrane"/>
    <property type="evidence" value="ECO:0007669"/>
    <property type="project" value="TreeGrafter"/>
</dbReference>
<dbReference type="PROSITE" id="PS50110">
    <property type="entry name" value="RESPONSE_REGULATORY"/>
    <property type="match status" value="1"/>
</dbReference>
<evidence type="ECO:0000256" key="1">
    <source>
        <dbReference type="ARBA" id="ARBA00000085"/>
    </source>
</evidence>
<dbReference type="InterPro" id="IPR003661">
    <property type="entry name" value="HisK_dim/P_dom"/>
</dbReference>
<sequence length="1163" mass="133815">MFKVSPSVDCDKVFQFLESSPDRDEILRFLTHLLFPPGQYQVVGSALVLYQEKEQCLTHFTTLTEQTELAEAFWNALSEAQKDFMPWSIFSGGDKTGTCFQSLDFDPKFDQLFPNQVIFLPKCGDEAFLLIVFTEQQQASIIPENTTAFPFQLLSERLLSQYYRERAKSPTIAEYGLHAGISNNALLLINDQGMIEQINPEALEVFGKRKPLKGQLIFDFLPVAYRKDVVKTLLGMRQEDGVDPIIRFCTSIPLIGQQETKHLEWKFYAAQAYAHHLHLVEVTDISQKTFIENQHRQNLSFLKQVLDFVPGHFGVLDLKEKQIKFQNRNLLVHLGYDEKEVRKGFVNFLRQIFHADDQSWWKGLLIKNSLNTVAERGVRLRRANGYYANIQLRLVPFKMGEEPLGEKVFLLALDISERFAVQENFLKDRRIQYQHAAPLKLGFWDFSLGQGLRVNDVLADLLHSPLPGTDFLRPLPAWKSYLSTEMLQEFRGTLSQAIGNEQEMIEGDLSIKIPHQQEVSTIYRCQISYNIKGQLELRGFILFPEAPTKPDQIPVYSDPMVIIDQNDHLVERNTAYENEFGSRDLFIGQKPHFLEAIRKSIQTDQREGIFEVDLENVHHQKRTYQTHYIVHPVQEEWVQITLRPQQELVKLKKKVRHLEDQIDQFQSDNNRFLSKVIHELRNPLNGILGISEMILNAEGKNDQKEAFQHIHLAAKMMRRLSDDLLDLSKVESGKVQAELRDFNFRDLLLVLEKSMNYQTRENHNVLNLEVKPSVPKFLHSDALRINQILLNLVGNANKFTKNGLISLTVDFVDIPAPELSIIVRDDGIGIPAHKLEEIFEPFLQASQNTSRLYGGTGLGLTITKELVELLGGKIIVRSKEGEGTTFEVRLPIEHARGELVSTQEVDYSWQKLKGLQVLYVEDVTTNQFLMQGLCDKQSVGLTVADSGEAALALLKSQHDFDLILMDLQLPAISGFQTAERIREMGGPYFKHIPILAMTASNPSLIESEVMASGMNDILLKPFKATQIYLAFLNYGCAFKEELSAEERNRYFSKERFIEYDQLSAVFSSAAEYEKFLSLVLMEMEKCRKALLTSLEKGEERPYRKIMHKLNSSIDVLQMYEIRSLDVEVLAAYDHEQPIRKELQRKFRMAYDRVLRSLRQRIKD</sequence>
<protein>
    <recommendedName>
        <fullName evidence="2">histidine kinase</fullName>
        <ecNumber evidence="2">2.7.13.3</ecNumber>
    </recommendedName>
</protein>
<feature type="domain" description="Response regulatory" evidence="9">
    <location>
        <begin position="916"/>
        <end position="1035"/>
    </location>
</feature>
<dbReference type="PANTHER" id="PTHR43047">
    <property type="entry name" value="TWO-COMPONENT HISTIDINE PROTEIN KINASE"/>
    <property type="match status" value="1"/>
</dbReference>
<evidence type="ECO:0000313" key="11">
    <source>
        <dbReference type="Proteomes" id="UP001310022"/>
    </source>
</evidence>
<keyword evidence="3 6" id="KW-0597">Phosphoprotein</keyword>
<feature type="modified residue" description="4-aspartylphosphate" evidence="6">
    <location>
        <position position="966"/>
    </location>
</feature>
<evidence type="ECO:0000259" key="9">
    <source>
        <dbReference type="PROSITE" id="PS50110"/>
    </source>
</evidence>
<dbReference type="PROSITE" id="PS50109">
    <property type="entry name" value="HIS_KIN"/>
    <property type="match status" value="1"/>
</dbReference>
<feature type="domain" description="Histidine kinase" evidence="8">
    <location>
        <begin position="675"/>
        <end position="894"/>
    </location>
</feature>
<dbReference type="EMBL" id="BQKE01000001">
    <property type="protein sequence ID" value="GJM61152.1"/>
    <property type="molecule type" value="Genomic_DNA"/>
</dbReference>
<evidence type="ECO:0000259" key="8">
    <source>
        <dbReference type="PROSITE" id="PS50109"/>
    </source>
</evidence>
<dbReference type="CDD" id="cd00082">
    <property type="entry name" value="HisKA"/>
    <property type="match status" value="1"/>
</dbReference>
<dbReference type="SMART" id="SM00388">
    <property type="entry name" value="HisKA"/>
    <property type="match status" value="1"/>
</dbReference>
<gene>
    <name evidence="10" type="ORF">PEDI_17040</name>
</gene>
<dbReference type="SUPFAM" id="SSF47384">
    <property type="entry name" value="Homodimeric domain of signal transducing histidine kinase"/>
    <property type="match status" value="1"/>
</dbReference>
<dbReference type="Pfam" id="PF00072">
    <property type="entry name" value="Response_reg"/>
    <property type="match status" value="1"/>
</dbReference>
<dbReference type="FunFam" id="3.30.565.10:FF:000010">
    <property type="entry name" value="Sensor histidine kinase RcsC"/>
    <property type="match status" value="1"/>
</dbReference>
<evidence type="ECO:0000256" key="7">
    <source>
        <dbReference type="SAM" id="Coils"/>
    </source>
</evidence>
<dbReference type="CDD" id="cd16922">
    <property type="entry name" value="HATPase_EvgS-ArcB-TorS-like"/>
    <property type="match status" value="1"/>
</dbReference>
<comment type="caution">
    <text evidence="10">The sequence shown here is derived from an EMBL/GenBank/DDBJ whole genome shotgun (WGS) entry which is preliminary data.</text>
</comment>
<keyword evidence="5" id="KW-0418">Kinase</keyword>
<dbReference type="InterPro" id="IPR035965">
    <property type="entry name" value="PAS-like_dom_sf"/>
</dbReference>
<dbReference type="SMART" id="SM00387">
    <property type="entry name" value="HATPase_c"/>
    <property type="match status" value="1"/>
</dbReference>
<dbReference type="InterPro" id="IPR001789">
    <property type="entry name" value="Sig_transdc_resp-reg_receiver"/>
</dbReference>
<dbReference type="EC" id="2.7.13.3" evidence="2"/>
<evidence type="ECO:0000313" key="10">
    <source>
        <dbReference type="EMBL" id="GJM61152.1"/>
    </source>
</evidence>
<evidence type="ECO:0000256" key="6">
    <source>
        <dbReference type="PROSITE-ProRule" id="PRU00169"/>
    </source>
</evidence>
<dbReference type="Pfam" id="PF13426">
    <property type="entry name" value="PAS_9"/>
    <property type="match status" value="1"/>
</dbReference>
<dbReference type="Gene3D" id="3.30.450.20">
    <property type="entry name" value="PAS domain"/>
    <property type="match status" value="1"/>
</dbReference>
<dbReference type="Gene3D" id="3.30.565.10">
    <property type="entry name" value="Histidine kinase-like ATPase, C-terminal domain"/>
    <property type="match status" value="1"/>
</dbReference>
<evidence type="ECO:0000256" key="4">
    <source>
        <dbReference type="ARBA" id="ARBA00022679"/>
    </source>
</evidence>
<dbReference type="SMART" id="SM00448">
    <property type="entry name" value="REC"/>
    <property type="match status" value="1"/>
</dbReference>
<dbReference type="Proteomes" id="UP001310022">
    <property type="component" value="Unassembled WGS sequence"/>
</dbReference>
<keyword evidence="4" id="KW-0808">Transferase</keyword>
<dbReference type="InterPro" id="IPR003594">
    <property type="entry name" value="HATPase_dom"/>
</dbReference>
<dbReference type="PRINTS" id="PR00344">
    <property type="entry name" value="BCTRLSENSOR"/>
</dbReference>
<keyword evidence="11" id="KW-1185">Reference proteome</keyword>
<dbReference type="SUPFAM" id="SSF55874">
    <property type="entry name" value="ATPase domain of HSP90 chaperone/DNA topoisomerase II/histidine kinase"/>
    <property type="match status" value="1"/>
</dbReference>
<name>A0AAN5AJS1_9BACT</name>